<evidence type="ECO:0000256" key="1">
    <source>
        <dbReference type="SAM" id="MobiDB-lite"/>
    </source>
</evidence>
<dbReference type="Proteomes" id="UP000593571">
    <property type="component" value="Unassembled WGS sequence"/>
</dbReference>
<feature type="region of interest" description="Disordered" evidence="1">
    <location>
        <begin position="51"/>
        <end position="127"/>
    </location>
</feature>
<reference evidence="2 3" key="1">
    <citation type="journal article" date="2020" name="Nature">
        <title>Six reference-quality genomes reveal evolution of bat adaptations.</title>
        <authorList>
            <person name="Jebb D."/>
            <person name="Huang Z."/>
            <person name="Pippel M."/>
            <person name="Hughes G.M."/>
            <person name="Lavrichenko K."/>
            <person name="Devanna P."/>
            <person name="Winkler S."/>
            <person name="Jermiin L.S."/>
            <person name="Skirmuntt E.C."/>
            <person name="Katzourakis A."/>
            <person name="Burkitt-Gray L."/>
            <person name="Ray D.A."/>
            <person name="Sullivan K.A.M."/>
            <person name="Roscito J.G."/>
            <person name="Kirilenko B.M."/>
            <person name="Davalos L.M."/>
            <person name="Corthals A.P."/>
            <person name="Power M.L."/>
            <person name="Jones G."/>
            <person name="Ransome R.D."/>
            <person name="Dechmann D.K.N."/>
            <person name="Locatelli A.G."/>
            <person name="Puechmaille S.J."/>
            <person name="Fedrigo O."/>
            <person name="Jarvis E.D."/>
            <person name="Hiller M."/>
            <person name="Vernes S.C."/>
            <person name="Myers E.W."/>
            <person name="Teeling E.C."/>
        </authorList>
    </citation>
    <scope>NUCLEOTIDE SEQUENCE [LARGE SCALE GENOMIC DNA]</scope>
    <source>
        <strain evidence="2">MRouAeg1</strain>
        <tissue evidence="2">Muscle</tissue>
    </source>
</reference>
<comment type="caution">
    <text evidence="2">The sequence shown here is derived from an EMBL/GenBank/DDBJ whole genome shotgun (WGS) entry which is preliminary data.</text>
</comment>
<dbReference type="EMBL" id="JACASE010000011">
    <property type="protein sequence ID" value="KAF6427825.1"/>
    <property type="molecule type" value="Genomic_DNA"/>
</dbReference>
<accession>A0A7J8DXN3</accession>
<organism evidence="2 3">
    <name type="scientific">Rousettus aegyptiacus</name>
    <name type="common">Egyptian fruit bat</name>
    <name type="synonym">Pteropus aegyptiacus</name>
    <dbReference type="NCBI Taxonomy" id="9407"/>
    <lineage>
        <taxon>Eukaryota</taxon>
        <taxon>Metazoa</taxon>
        <taxon>Chordata</taxon>
        <taxon>Craniata</taxon>
        <taxon>Vertebrata</taxon>
        <taxon>Euteleostomi</taxon>
        <taxon>Mammalia</taxon>
        <taxon>Eutheria</taxon>
        <taxon>Laurasiatheria</taxon>
        <taxon>Chiroptera</taxon>
        <taxon>Yinpterochiroptera</taxon>
        <taxon>Pteropodoidea</taxon>
        <taxon>Pteropodidae</taxon>
        <taxon>Rousettinae</taxon>
        <taxon>Rousettus</taxon>
    </lineage>
</organism>
<name>A0A7J8DXN3_ROUAE</name>
<protein>
    <submittedName>
        <fullName evidence="2">Uncharacterized protein</fullName>
    </submittedName>
</protein>
<sequence length="127" mass="14062">MCLLRRGVLAFPAPLERHRGARPLYTWVSSLCRVESYRCIQDSRCVPVTGPVSTASPARWAGTTPHGSERRSRSLPCHSVRERWRAGMPPGRTRRCAAGSPAGSKLRPAFLTNRRGEQAPARSRAAR</sequence>
<dbReference type="AlphaFoldDB" id="A0A7J8DXN3"/>
<proteinExistence type="predicted"/>
<keyword evidence="3" id="KW-1185">Reference proteome</keyword>
<evidence type="ECO:0000313" key="3">
    <source>
        <dbReference type="Proteomes" id="UP000593571"/>
    </source>
</evidence>
<gene>
    <name evidence="2" type="ORF">HJG63_008313</name>
</gene>
<evidence type="ECO:0000313" key="2">
    <source>
        <dbReference type="EMBL" id="KAF6427825.1"/>
    </source>
</evidence>